<evidence type="ECO:0000313" key="1">
    <source>
        <dbReference type="EMBL" id="AXE80282.1"/>
    </source>
</evidence>
<dbReference type="AlphaFoldDB" id="A0A2Z5JJ43"/>
<proteinExistence type="predicted"/>
<dbReference type="RefSeq" id="WP_114246734.1">
    <property type="nucleotide sequence ID" value="NZ_CP027306.1"/>
</dbReference>
<dbReference type="KEGG" id="sata:C5746_28760"/>
<evidence type="ECO:0000313" key="2">
    <source>
        <dbReference type="Proteomes" id="UP000252698"/>
    </source>
</evidence>
<sequence>MANNQQTGPRIGAVVKDTKTDRFGVVMGTIGGLIQLRPISGGLSWEVEPDGIEVLSSRQELTVRLAALNAESRRGA</sequence>
<dbReference type="Proteomes" id="UP000252698">
    <property type="component" value="Chromosome"/>
</dbReference>
<name>A0A2Z5JJ43_STRAR</name>
<organism evidence="1 2">
    <name type="scientific">Streptomyces atratus</name>
    <dbReference type="NCBI Taxonomy" id="1893"/>
    <lineage>
        <taxon>Bacteria</taxon>
        <taxon>Bacillati</taxon>
        <taxon>Actinomycetota</taxon>
        <taxon>Actinomycetes</taxon>
        <taxon>Kitasatosporales</taxon>
        <taxon>Streptomycetaceae</taxon>
        <taxon>Streptomyces</taxon>
    </lineage>
</organism>
<reference evidence="1 2" key="1">
    <citation type="journal article" date="2018" name="Front. Microbiol.">
        <title>Genome Sequencing of Streptomyces atratus SCSIOZH16 and Activation Production of Nocardamine via Metabolic Engineering.</title>
        <authorList>
            <person name="Li Y."/>
            <person name="Zhang C."/>
            <person name="Liu C."/>
            <person name="Ju J."/>
            <person name="Ma J."/>
        </authorList>
    </citation>
    <scope>NUCLEOTIDE SEQUENCE [LARGE SCALE GENOMIC DNA]</scope>
    <source>
        <strain evidence="1 2">SCSIO_ZH16</strain>
    </source>
</reference>
<protein>
    <submittedName>
        <fullName evidence="1">Uncharacterized protein</fullName>
    </submittedName>
</protein>
<gene>
    <name evidence="1" type="ORF">C5746_28760</name>
</gene>
<dbReference type="EMBL" id="CP027306">
    <property type="protein sequence ID" value="AXE80282.1"/>
    <property type="molecule type" value="Genomic_DNA"/>
</dbReference>
<dbReference type="GeneID" id="95522395"/>
<accession>A0A2Z5JJ43</accession>